<dbReference type="Proteomes" id="UP000199656">
    <property type="component" value="Unassembled WGS sequence"/>
</dbReference>
<organism evidence="2 3">
    <name type="scientific">Chitinophaga terrae</name>
    <name type="common">ex Kim and Jung 2007</name>
    <dbReference type="NCBI Taxonomy" id="408074"/>
    <lineage>
        <taxon>Bacteria</taxon>
        <taxon>Pseudomonadati</taxon>
        <taxon>Bacteroidota</taxon>
        <taxon>Chitinophagia</taxon>
        <taxon>Chitinophagales</taxon>
        <taxon>Chitinophagaceae</taxon>
        <taxon>Chitinophaga</taxon>
    </lineage>
</organism>
<dbReference type="EMBL" id="FNRL01000005">
    <property type="protein sequence ID" value="SEA33407.1"/>
    <property type="molecule type" value="Genomic_DNA"/>
</dbReference>
<dbReference type="InterPro" id="IPR020941">
    <property type="entry name" value="SUFU-like_domain"/>
</dbReference>
<name>A0A1H4ABV9_9BACT</name>
<gene>
    <name evidence="2" type="ORF">SAMN05660909_01591</name>
</gene>
<dbReference type="RefSeq" id="WP_089760364.1">
    <property type="nucleotide sequence ID" value="NZ_BKAT01000014.1"/>
</dbReference>
<protein>
    <submittedName>
        <fullName evidence="2">Suppressor of fused protein (SUFU)</fullName>
    </submittedName>
</protein>
<dbReference type="OrthoDB" id="333049at2"/>
<reference evidence="3" key="1">
    <citation type="submission" date="2016-10" db="EMBL/GenBank/DDBJ databases">
        <authorList>
            <person name="Varghese N."/>
            <person name="Submissions S."/>
        </authorList>
    </citation>
    <scope>NUCLEOTIDE SEQUENCE [LARGE SCALE GENOMIC DNA]</scope>
    <source>
        <strain evidence="3">DSM 23920</strain>
    </source>
</reference>
<sequence length="370" mass="41757">MEPEVLLEVSNSRRTLIAVVEQDDRTAYFYIFPSELLNTKYSPRPCWLRNLQPAPEKRDIAAMKEGLAPMLEARFCNHPAGKPPLNAEKLQVVWTEEEDGAAVLYEGEILGVIPGWTLYSDEQNVAYAADCIGAGEKDQLMPLGPVGKNAMYGKIAAAKEFWEEWSSETSQAWGPLQERYLKSYEAAFGPLQKYYAIDGGQWPPMGLARFEKDDVVYFLTLGVGIRPMPWVELWYNDRAPNFRRMELAMAIKKSDFTEAEMMSMAGLISGVADRPWKLLTWLGEGHTILSQELPKPFESVIVTKGAGNSPAVEMPVVYGDPVNLYWMLPITQLERAYAHHMPDAGSLLINKLAENDIYYMATKRPELSFE</sequence>
<proteinExistence type="predicted"/>
<evidence type="ECO:0000259" key="1">
    <source>
        <dbReference type="Pfam" id="PF05076"/>
    </source>
</evidence>
<evidence type="ECO:0000313" key="2">
    <source>
        <dbReference type="EMBL" id="SEA33407.1"/>
    </source>
</evidence>
<feature type="domain" description="Suppressor of fused-like" evidence="1">
    <location>
        <begin position="203"/>
        <end position="355"/>
    </location>
</feature>
<dbReference type="AlphaFoldDB" id="A0A1H4ABV9"/>
<dbReference type="STRING" id="408074.SAMN05660909_01591"/>
<dbReference type="Pfam" id="PF05076">
    <property type="entry name" value="SUFU"/>
    <property type="match status" value="1"/>
</dbReference>
<evidence type="ECO:0000313" key="3">
    <source>
        <dbReference type="Proteomes" id="UP000199656"/>
    </source>
</evidence>
<keyword evidence="3" id="KW-1185">Reference proteome</keyword>
<accession>A0A1H4ABV9</accession>